<dbReference type="SUPFAM" id="SSF64153">
    <property type="entry name" value="YjeF N-terminal domain-like"/>
    <property type="match status" value="1"/>
</dbReference>
<name>X0S994_9ZZZZ</name>
<dbReference type="AlphaFoldDB" id="X0S994"/>
<gene>
    <name evidence="2" type="ORF">S01H1_08594</name>
</gene>
<comment type="caution">
    <text evidence="2">The sequence shown here is derived from an EMBL/GenBank/DDBJ whole genome shotgun (WGS) entry which is preliminary data.</text>
</comment>
<protein>
    <recommendedName>
        <fullName evidence="1">YjeF N-terminal domain-containing protein</fullName>
    </recommendedName>
</protein>
<dbReference type="InterPro" id="IPR004443">
    <property type="entry name" value="YjeF_N_dom"/>
</dbReference>
<proteinExistence type="predicted"/>
<organism evidence="2">
    <name type="scientific">marine sediment metagenome</name>
    <dbReference type="NCBI Taxonomy" id="412755"/>
    <lineage>
        <taxon>unclassified sequences</taxon>
        <taxon>metagenomes</taxon>
        <taxon>ecological metagenomes</taxon>
    </lineage>
</organism>
<feature type="non-terminal residue" evidence="2">
    <location>
        <position position="148"/>
    </location>
</feature>
<evidence type="ECO:0000313" key="2">
    <source>
        <dbReference type="EMBL" id="GAF77613.1"/>
    </source>
</evidence>
<reference evidence="2" key="1">
    <citation type="journal article" date="2014" name="Front. Microbiol.">
        <title>High frequency of phylogenetically diverse reductive dehalogenase-homologous genes in deep subseafloor sedimentary metagenomes.</title>
        <authorList>
            <person name="Kawai M."/>
            <person name="Futagami T."/>
            <person name="Toyoda A."/>
            <person name="Takaki Y."/>
            <person name="Nishi S."/>
            <person name="Hori S."/>
            <person name="Arai W."/>
            <person name="Tsubouchi T."/>
            <person name="Morono Y."/>
            <person name="Uchiyama I."/>
            <person name="Ito T."/>
            <person name="Fujiyama A."/>
            <person name="Inagaki F."/>
            <person name="Takami H."/>
        </authorList>
    </citation>
    <scope>NUCLEOTIDE SEQUENCE</scope>
    <source>
        <strain evidence="2">Expedition CK06-06</strain>
    </source>
</reference>
<dbReference type="InterPro" id="IPR036652">
    <property type="entry name" value="YjeF_N_dom_sf"/>
</dbReference>
<dbReference type="Gene3D" id="3.40.50.10260">
    <property type="entry name" value="YjeF N-terminal domain"/>
    <property type="match status" value="1"/>
</dbReference>
<feature type="domain" description="YjeF N-terminal" evidence="1">
    <location>
        <begin position="12"/>
        <end position="148"/>
    </location>
</feature>
<accession>X0S994</accession>
<dbReference type="EMBL" id="BARS01004399">
    <property type="protein sequence ID" value="GAF77613.1"/>
    <property type="molecule type" value="Genomic_DNA"/>
</dbReference>
<dbReference type="PROSITE" id="PS51385">
    <property type="entry name" value="YJEF_N"/>
    <property type="match status" value="1"/>
</dbReference>
<evidence type="ECO:0000259" key="1">
    <source>
        <dbReference type="PROSITE" id="PS51385"/>
    </source>
</evidence>
<sequence>MSDSLAMTRRQVRAVDRWAIDVLGIPGAVLMENAGRCAADSAGLIVTDADAPRAAVLAGAGNNAGDGFVIARHLRLREIPTDTFLLAPREKIAGDALGNLRVLENLGAPLLDCTGRPADELEELWRPYDLLVDALGGTGISGALRGDL</sequence>
<dbReference type="Pfam" id="PF03853">
    <property type="entry name" value="YjeF_N"/>
    <property type="match status" value="1"/>
</dbReference>